<dbReference type="Proteomes" id="UP000481153">
    <property type="component" value="Unassembled WGS sequence"/>
</dbReference>
<name>A0A6G0X0R0_9STRA</name>
<evidence type="ECO:0008006" key="4">
    <source>
        <dbReference type="Google" id="ProtNLM"/>
    </source>
</evidence>
<keyword evidence="3" id="KW-1185">Reference proteome</keyword>
<evidence type="ECO:0000313" key="2">
    <source>
        <dbReference type="EMBL" id="KAF0733424.1"/>
    </source>
</evidence>
<comment type="caution">
    <text evidence="2">The sequence shown here is derived from an EMBL/GenBank/DDBJ whole genome shotgun (WGS) entry which is preliminary data.</text>
</comment>
<comment type="similarity">
    <text evidence="1">Belongs to the TIP41 family.</text>
</comment>
<dbReference type="GO" id="GO:0005829">
    <property type="term" value="C:cytosol"/>
    <property type="evidence" value="ECO:0007669"/>
    <property type="project" value="TreeGrafter"/>
</dbReference>
<dbReference type="VEuPathDB" id="FungiDB:AeMF1_005010"/>
<evidence type="ECO:0000313" key="3">
    <source>
        <dbReference type="Proteomes" id="UP000481153"/>
    </source>
</evidence>
<reference evidence="2 3" key="1">
    <citation type="submission" date="2019-07" db="EMBL/GenBank/DDBJ databases">
        <title>Genomics analysis of Aphanomyces spp. identifies a new class of oomycete effector associated with host adaptation.</title>
        <authorList>
            <person name="Gaulin E."/>
        </authorList>
    </citation>
    <scope>NUCLEOTIDE SEQUENCE [LARGE SCALE GENOMIC DNA]</scope>
    <source>
        <strain evidence="2 3">ATCC 201684</strain>
    </source>
</reference>
<protein>
    <recommendedName>
        <fullName evidence="4">TIP41-like protein</fullName>
    </recommendedName>
</protein>
<dbReference type="InterPro" id="IPR051330">
    <property type="entry name" value="Phosphatase_reg/MetRdx"/>
</dbReference>
<dbReference type="EMBL" id="VJMJ01000122">
    <property type="protein sequence ID" value="KAF0733424.1"/>
    <property type="molecule type" value="Genomic_DNA"/>
</dbReference>
<evidence type="ECO:0000256" key="1">
    <source>
        <dbReference type="ARBA" id="ARBA00006658"/>
    </source>
</evidence>
<dbReference type="PANTHER" id="PTHR21021:SF16">
    <property type="entry name" value="TIP41-LIKE PROTEIN"/>
    <property type="match status" value="1"/>
</dbReference>
<accession>A0A6G0X0R0</accession>
<dbReference type="PANTHER" id="PTHR21021">
    <property type="entry name" value="GAF/PUTATIVE CYTOSKELETAL PROTEIN"/>
    <property type="match status" value="1"/>
</dbReference>
<sequence>MTSTFYDKQTGVTALLAQIREHEEREDAQANAREEHGVPFKYKDWMIVAHKSHITPLQALEDLGNSVGLTPPEMVFGKNQLLVMHKPSGFCLSFIAAEALACCHFKAGDDKEQLQVSMARDQPSTKGDDVKKLAISYDWTYTSDYKGTLARVNGDGVANVEKNTVHVEATQERIDYEKLKVREEILWMDEVNLYEDELHDHGVSVFSIRMRVMPSGFYVLARYWMRLDNVVVRLNETRIHHLFGQDHFLREFTAKETTFEQLFAQGQPTHMSHYTNIDTFQHLLATKYSAYDKVFLH</sequence>
<dbReference type="Pfam" id="PF04176">
    <property type="entry name" value="TIP41"/>
    <property type="match status" value="1"/>
</dbReference>
<proteinExistence type="inferred from homology"/>
<organism evidence="2 3">
    <name type="scientific">Aphanomyces euteiches</name>
    <dbReference type="NCBI Taxonomy" id="100861"/>
    <lineage>
        <taxon>Eukaryota</taxon>
        <taxon>Sar</taxon>
        <taxon>Stramenopiles</taxon>
        <taxon>Oomycota</taxon>
        <taxon>Saprolegniomycetes</taxon>
        <taxon>Saprolegniales</taxon>
        <taxon>Verrucalvaceae</taxon>
        <taxon>Aphanomyces</taxon>
    </lineage>
</organism>
<gene>
    <name evidence="2" type="ORF">Ae201684_009670</name>
</gene>
<dbReference type="InterPro" id="IPR007303">
    <property type="entry name" value="TIP41-like"/>
</dbReference>
<dbReference type="AlphaFoldDB" id="A0A6G0X0R0"/>
<dbReference type="GO" id="GO:0031929">
    <property type="term" value="P:TOR signaling"/>
    <property type="evidence" value="ECO:0007669"/>
    <property type="project" value="TreeGrafter"/>
</dbReference>